<dbReference type="GO" id="GO:0046872">
    <property type="term" value="F:metal ion binding"/>
    <property type="evidence" value="ECO:0007669"/>
    <property type="project" value="UniProtKB-KW"/>
</dbReference>
<dbReference type="VEuPathDB" id="FungiDB:F9C07_2286200"/>
<keyword evidence="4" id="KW-1185">Reference proteome</keyword>
<keyword evidence="1" id="KW-0560">Oxidoreductase</keyword>
<reference evidence="4" key="1">
    <citation type="journal article" date="2021" name="G3 (Bethesda)">
        <title>Chromosome assembled and annotated genome sequence of Aspergillus flavus NRRL 3357.</title>
        <authorList>
            <person name="Skerker J.M."/>
            <person name="Pianalto K.M."/>
            <person name="Mondo S.J."/>
            <person name="Yang K."/>
            <person name="Arkin A.P."/>
            <person name="Keller N.P."/>
            <person name="Grigoriev I.V."/>
            <person name="Louise Glass N.L."/>
        </authorList>
    </citation>
    <scope>NUCLEOTIDE SEQUENCE [LARGE SCALE GENOMIC DNA]</scope>
    <source>
        <strain evidence="4">ATCC 200026 / FGSC A1120 / IAM 13836 / NRRL 3357 / JCM 12722 / SRRC 167</strain>
    </source>
</reference>
<dbReference type="VEuPathDB" id="FungiDB:AFLA_009007"/>
<evidence type="ECO:0000259" key="2">
    <source>
        <dbReference type="PROSITE" id="PS51471"/>
    </source>
</evidence>
<proteinExistence type="inferred from homology"/>
<dbReference type="PROSITE" id="PS51471">
    <property type="entry name" value="FE2OG_OXY"/>
    <property type="match status" value="1"/>
</dbReference>
<accession>A0A7U2N1Y8</accession>
<name>A0A7U2N1Y8_ASPFN</name>
<evidence type="ECO:0000313" key="4">
    <source>
        <dbReference type="Proteomes" id="UP000596276"/>
    </source>
</evidence>
<dbReference type="GO" id="GO:0016491">
    <property type="term" value="F:oxidoreductase activity"/>
    <property type="evidence" value="ECO:0007669"/>
    <property type="project" value="UniProtKB-KW"/>
</dbReference>
<dbReference type="PANTHER" id="PTHR41677:SF1">
    <property type="entry name" value="FE2OG DIOXYGENASE DOMAIN-CONTAINING PROTEIN"/>
    <property type="match status" value="1"/>
</dbReference>
<dbReference type="EMBL" id="CP044623">
    <property type="protein sequence ID" value="QRD94038.1"/>
    <property type="molecule type" value="Genomic_DNA"/>
</dbReference>
<sequence>MLVSPECRCLTFGPPLVSNYKYLLIDLNIHDFREQESFFVYKIISFQALFNRSLPRTYETMPSAVAVATRAPTPAANKYVVVGPTNKRYTPATKKLPESLVLSARNVEKQEFDPARHLNIIPPKKILRMADIGLEGVGISDTAVSEPFSLWTEDAIKQMRAEIFSEAMLENCQVSSSFASNMVRGYNAKLAPFIHRAFYSPELLGAVSAIAGIDLVPAFDYEVGHCNISFNEKKPSQAELEKMGEDGDSEAFAWHRDSFPFVCVTMLSDCRDMIGGETVIRTGDGSTIKTRGPTMGTAVVMQGRYIEHMALKSFGGGERISIITPFRPKSPFARDDTVLTTVRSISRQDALFHDYAEYRMRNLKARVDRQLELIQKDRHHGGCFDVEGARAWLSEQQEYIESMLTEIFDYEN</sequence>
<keyword evidence="1" id="KW-0408">Iron</keyword>
<dbReference type="InterPro" id="IPR005123">
    <property type="entry name" value="Oxoglu/Fe-dep_dioxygenase_dom"/>
</dbReference>
<gene>
    <name evidence="3" type="ORF">F9C07_2286200</name>
</gene>
<feature type="domain" description="Fe2OG dioxygenase" evidence="2">
    <location>
        <begin position="234"/>
        <end position="330"/>
    </location>
</feature>
<comment type="similarity">
    <text evidence="1">Belongs to the iron/ascorbate-dependent oxidoreductase family.</text>
</comment>
<keyword evidence="1" id="KW-0479">Metal-binding</keyword>
<organism evidence="3 4">
    <name type="scientific">Aspergillus flavus (strain ATCC 200026 / FGSC A1120 / IAM 13836 / NRRL 3357 / JCM 12722 / SRRC 167)</name>
    <dbReference type="NCBI Taxonomy" id="332952"/>
    <lineage>
        <taxon>Eukaryota</taxon>
        <taxon>Fungi</taxon>
        <taxon>Dikarya</taxon>
        <taxon>Ascomycota</taxon>
        <taxon>Pezizomycotina</taxon>
        <taxon>Eurotiomycetes</taxon>
        <taxon>Eurotiomycetidae</taxon>
        <taxon>Eurotiales</taxon>
        <taxon>Aspergillaceae</taxon>
        <taxon>Aspergillus</taxon>
        <taxon>Aspergillus subgen. Circumdati</taxon>
    </lineage>
</organism>
<dbReference type="PANTHER" id="PTHR41677">
    <property type="entry name" value="YALI0B19030P"/>
    <property type="match status" value="1"/>
</dbReference>
<evidence type="ECO:0000313" key="3">
    <source>
        <dbReference type="EMBL" id="QRD94038.1"/>
    </source>
</evidence>
<dbReference type="AlphaFoldDB" id="A0A7U2N1Y8"/>
<dbReference type="Proteomes" id="UP000596276">
    <property type="component" value="Chromosome 6"/>
</dbReference>
<evidence type="ECO:0000256" key="1">
    <source>
        <dbReference type="RuleBase" id="RU003682"/>
    </source>
</evidence>
<protein>
    <recommendedName>
        <fullName evidence="2">Fe2OG dioxygenase domain-containing protein</fullName>
    </recommendedName>
</protein>